<keyword evidence="4" id="KW-1185">Reference proteome</keyword>
<reference evidence="3" key="1">
    <citation type="submission" date="2020-05" db="EMBL/GenBank/DDBJ databases">
        <title>Mycena genomes resolve the evolution of fungal bioluminescence.</title>
        <authorList>
            <person name="Tsai I.J."/>
        </authorList>
    </citation>
    <scope>NUCLEOTIDE SEQUENCE</scope>
    <source>
        <strain evidence="3">CCC161011</strain>
    </source>
</reference>
<dbReference type="PANTHER" id="PTHR34883:SF15">
    <property type="entry name" value="EXTRACELLULAR SERINE-RICH PROTEIN"/>
    <property type="match status" value="1"/>
</dbReference>
<dbReference type="SUPFAM" id="SSF49503">
    <property type="entry name" value="Cupredoxins"/>
    <property type="match status" value="1"/>
</dbReference>
<dbReference type="OrthoDB" id="2331100at2759"/>
<dbReference type="Proteomes" id="UP000620124">
    <property type="component" value="Unassembled WGS sequence"/>
</dbReference>
<name>A0A8H6Y7R0_9AGAR</name>
<dbReference type="CDD" id="cd00920">
    <property type="entry name" value="Cupredoxin"/>
    <property type="match status" value="1"/>
</dbReference>
<evidence type="ECO:0000256" key="1">
    <source>
        <dbReference type="SAM" id="MobiDB-lite"/>
    </source>
</evidence>
<protein>
    <recommendedName>
        <fullName evidence="5">Extracellular serine-rich protein</fullName>
    </recommendedName>
</protein>
<organism evidence="3 4">
    <name type="scientific">Mycena venus</name>
    <dbReference type="NCBI Taxonomy" id="2733690"/>
    <lineage>
        <taxon>Eukaryota</taxon>
        <taxon>Fungi</taxon>
        <taxon>Dikarya</taxon>
        <taxon>Basidiomycota</taxon>
        <taxon>Agaricomycotina</taxon>
        <taxon>Agaricomycetes</taxon>
        <taxon>Agaricomycetidae</taxon>
        <taxon>Agaricales</taxon>
        <taxon>Marasmiineae</taxon>
        <taxon>Mycenaceae</taxon>
        <taxon>Mycena</taxon>
    </lineage>
</organism>
<evidence type="ECO:0008006" key="5">
    <source>
        <dbReference type="Google" id="ProtNLM"/>
    </source>
</evidence>
<evidence type="ECO:0000313" key="4">
    <source>
        <dbReference type="Proteomes" id="UP000620124"/>
    </source>
</evidence>
<dbReference type="InterPro" id="IPR052953">
    <property type="entry name" value="Ser-rich/MCO-related"/>
</dbReference>
<evidence type="ECO:0000313" key="3">
    <source>
        <dbReference type="EMBL" id="KAF7354197.1"/>
    </source>
</evidence>
<comment type="caution">
    <text evidence="3">The sequence shown here is derived from an EMBL/GenBank/DDBJ whole genome shotgun (WGS) entry which is preliminary data.</text>
</comment>
<dbReference type="Gene3D" id="2.60.40.420">
    <property type="entry name" value="Cupredoxins - blue copper proteins"/>
    <property type="match status" value="1"/>
</dbReference>
<proteinExistence type="predicted"/>
<evidence type="ECO:0000256" key="2">
    <source>
        <dbReference type="SAM" id="SignalP"/>
    </source>
</evidence>
<keyword evidence="2" id="KW-0732">Signal</keyword>
<accession>A0A8H6Y7R0</accession>
<feature type="compositionally biased region" description="Polar residues" evidence="1">
    <location>
        <begin position="181"/>
        <end position="230"/>
    </location>
</feature>
<feature type="region of interest" description="Disordered" evidence="1">
    <location>
        <begin position="176"/>
        <end position="234"/>
    </location>
</feature>
<feature type="chain" id="PRO_5034604270" description="Extracellular serine-rich protein" evidence="2">
    <location>
        <begin position="19"/>
        <end position="256"/>
    </location>
</feature>
<dbReference type="InterPro" id="IPR008972">
    <property type="entry name" value="Cupredoxin"/>
</dbReference>
<dbReference type="AlphaFoldDB" id="A0A8H6Y7R0"/>
<sequence length="256" mass="25362">MRTSSVFAVLATSALAYGQNVIQVAVGGAGGAPTFTPNNFNATNGTIVQFQFTGAPGNHTVTQSSFASPCEPVAGGFDSGWVAVPATPALNPAPEWNITINNDQTPIWFYCKQLNPAKGTPHCNLGMVGVINVGAKNFAAWTASAAAATTVGQAEGGLGGAAATATAPPFIPSGAVLVTGPTATDGGSNSQSGALPNGDNSSSGAPSQQTQQPADGGSNSSSGAPSQPTKGSARATGVNSALLFLATLLVMHSLRF</sequence>
<dbReference type="EMBL" id="JACAZI010000008">
    <property type="protein sequence ID" value="KAF7354197.1"/>
    <property type="molecule type" value="Genomic_DNA"/>
</dbReference>
<gene>
    <name evidence="3" type="ORF">MVEN_01107400</name>
</gene>
<dbReference type="PANTHER" id="PTHR34883">
    <property type="entry name" value="SERINE-RICH PROTEIN, PUTATIVE-RELATED-RELATED"/>
    <property type="match status" value="1"/>
</dbReference>
<feature type="signal peptide" evidence="2">
    <location>
        <begin position="1"/>
        <end position="18"/>
    </location>
</feature>